<dbReference type="STRING" id="908615.SAMN05421540_102130"/>
<organism evidence="2 3">
    <name type="scientific">Psychroflexus halocasei</name>
    <dbReference type="NCBI Taxonomy" id="908615"/>
    <lineage>
        <taxon>Bacteria</taxon>
        <taxon>Pseudomonadati</taxon>
        <taxon>Bacteroidota</taxon>
        <taxon>Flavobacteriia</taxon>
        <taxon>Flavobacteriales</taxon>
        <taxon>Flavobacteriaceae</taxon>
        <taxon>Psychroflexus</taxon>
    </lineage>
</organism>
<protein>
    <recommendedName>
        <fullName evidence="4">Lipoprotein</fullName>
    </recommendedName>
</protein>
<dbReference type="EMBL" id="FNQF01000002">
    <property type="protein sequence ID" value="SDZ90270.1"/>
    <property type="molecule type" value="Genomic_DNA"/>
</dbReference>
<dbReference type="RefSeq" id="WP_093239157.1">
    <property type="nucleotide sequence ID" value="NZ_FNQF01000002.1"/>
</dbReference>
<dbReference type="Proteomes" id="UP000198820">
    <property type="component" value="Unassembled WGS sequence"/>
</dbReference>
<dbReference type="PROSITE" id="PS51257">
    <property type="entry name" value="PROKAR_LIPOPROTEIN"/>
    <property type="match status" value="1"/>
</dbReference>
<accession>A0A1H3WTH6</accession>
<keyword evidence="3" id="KW-1185">Reference proteome</keyword>
<reference evidence="2 3" key="1">
    <citation type="submission" date="2016-10" db="EMBL/GenBank/DDBJ databases">
        <authorList>
            <person name="de Groot N.N."/>
        </authorList>
    </citation>
    <scope>NUCLEOTIDE SEQUENCE [LARGE SCALE GENOMIC DNA]</scope>
    <source>
        <strain evidence="2 3">DSM 23581</strain>
    </source>
</reference>
<proteinExistence type="predicted"/>
<name>A0A1H3WTH6_9FLAO</name>
<evidence type="ECO:0000313" key="2">
    <source>
        <dbReference type="EMBL" id="SDZ90270.1"/>
    </source>
</evidence>
<evidence type="ECO:0000313" key="3">
    <source>
        <dbReference type="Proteomes" id="UP000198820"/>
    </source>
</evidence>
<evidence type="ECO:0000256" key="1">
    <source>
        <dbReference type="SAM" id="MobiDB-lite"/>
    </source>
</evidence>
<sequence length="179" mass="19711">MKFNQLGILVFSAFVLFSCGTKKTASDKKDDKGPKVEEPKEVAESPKEKKVLAHLSYRTIGGSSGAFIGSVMDNYASQIQKGLPSNAQITRVGEGIEVMIDSADKRKLLTFLRATKNPGYYDIVIPKGVLSQSDLSYFRNSEEETIGFEEINAEIKPNKIHFGVVATKKLMKEAVSKTE</sequence>
<feature type="compositionally biased region" description="Basic and acidic residues" evidence="1">
    <location>
        <begin position="24"/>
        <end position="47"/>
    </location>
</feature>
<evidence type="ECO:0008006" key="4">
    <source>
        <dbReference type="Google" id="ProtNLM"/>
    </source>
</evidence>
<gene>
    <name evidence="2" type="ORF">SAMN05421540_102130</name>
</gene>
<dbReference type="AlphaFoldDB" id="A0A1H3WTH6"/>
<feature type="region of interest" description="Disordered" evidence="1">
    <location>
        <begin position="23"/>
        <end position="47"/>
    </location>
</feature>